<keyword evidence="3" id="KW-1185">Reference proteome</keyword>
<proteinExistence type="predicted"/>
<feature type="compositionally biased region" description="Basic and acidic residues" evidence="1">
    <location>
        <begin position="401"/>
        <end position="426"/>
    </location>
</feature>
<dbReference type="RefSeq" id="WP_230272042.1">
    <property type="nucleotide sequence ID" value="NZ_JAJKFW010000012.1"/>
</dbReference>
<organism evidence="2 3">
    <name type="scientific">Rhodopirellula halodulae</name>
    <dbReference type="NCBI Taxonomy" id="2894198"/>
    <lineage>
        <taxon>Bacteria</taxon>
        <taxon>Pseudomonadati</taxon>
        <taxon>Planctomycetota</taxon>
        <taxon>Planctomycetia</taxon>
        <taxon>Pirellulales</taxon>
        <taxon>Pirellulaceae</taxon>
        <taxon>Rhodopirellula</taxon>
    </lineage>
</organism>
<feature type="region of interest" description="Disordered" evidence="1">
    <location>
        <begin position="368"/>
        <end position="426"/>
    </location>
</feature>
<dbReference type="EMBL" id="JAJKFW010000012">
    <property type="protein sequence ID" value="MCC9641687.1"/>
    <property type="molecule type" value="Genomic_DNA"/>
</dbReference>
<evidence type="ECO:0000313" key="2">
    <source>
        <dbReference type="EMBL" id="MCC9641687.1"/>
    </source>
</evidence>
<dbReference type="InterPro" id="IPR027417">
    <property type="entry name" value="P-loop_NTPase"/>
</dbReference>
<reference evidence="2" key="1">
    <citation type="submission" date="2021-11" db="EMBL/GenBank/DDBJ databases">
        <title>Genome sequence.</title>
        <authorList>
            <person name="Sun Q."/>
        </authorList>
    </citation>
    <scope>NUCLEOTIDE SEQUENCE</scope>
    <source>
        <strain evidence="2">JC740</strain>
    </source>
</reference>
<dbReference type="SUPFAM" id="SSF52540">
    <property type="entry name" value="P-loop containing nucleoside triphosphate hydrolases"/>
    <property type="match status" value="1"/>
</dbReference>
<name>A0ABS8NDQ0_9BACT</name>
<dbReference type="Gene3D" id="3.40.50.300">
    <property type="entry name" value="P-loop containing nucleotide triphosphate hydrolases"/>
    <property type="match status" value="1"/>
</dbReference>
<gene>
    <name evidence="2" type="ORF">LOC71_05325</name>
</gene>
<protein>
    <submittedName>
        <fullName evidence="2">Uncharacterized protein</fullName>
    </submittedName>
</protein>
<feature type="compositionally biased region" description="Polar residues" evidence="1">
    <location>
        <begin position="383"/>
        <end position="392"/>
    </location>
</feature>
<comment type="caution">
    <text evidence="2">The sequence shown here is derived from an EMBL/GenBank/DDBJ whole genome shotgun (WGS) entry which is preliminary data.</text>
</comment>
<dbReference type="Proteomes" id="UP001430306">
    <property type="component" value="Unassembled WGS sequence"/>
</dbReference>
<sequence length="426" mass="48796">MNNSVLICGKTGSSKSNTVLANIEDEQVVVLDIQKRSTAWRGFCLKGGVYEDLDSQRGLPLKIDFQISLDREDLLEALLDRRASTIDLHPQLETVTDYFFQLCQGDMRTCQRIFRRGDEFLEALERADRDVREWWASQPAGVAWERITAPTERLTRILTKPAIASRITKDDSFLDVLRSGQSYFVDGGDVITEAEVRFILKLRLKQIIRYMKQGGRPLTVVLEESEAAGLITPQVVNALLTMRKRKLKLIIVCQEPNWGDPRTNEAILQNTSHVWHAQGGETTARTAADDLLPMLNPRSIKEIQERFVSIGDQQFIETRNIYFSLEEQQKRMMQWLLNLQRGQAFSRSGSQVRFLEIPEIQVSERQPTVLPRLNWDEPERNSSDNSSTSTQPRSRKQGRSVSDRMKELFGGSREKQSEKRDGDHDA</sequence>
<evidence type="ECO:0000313" key="3">
    <source>
        <dbReference type="Proteomes" id="UP001430306"/>
    </source>
</evidence>
<evidence type="ECO:0000256" key="1">
    <source>
        <dbReference type="SAM" id="MobiDB-lite"/>
    </source>
</evidence>
<accession>A0ABS8NDQ0</accession>